<accession>A0ABR2L3P4</accession>
<dbReference type="InterPro" id="IPR005185">
    <property type="entry name" value="YccF"/>
</dbReference>
<keyword evidence="2" id="KW-0472">Membrane</keyword>
<gene>
    <name evidence="4" type="ORF">M9Y10_014780</name>
</gene>
<feature type="transmembrane region" description="Helical" evidence="2">
    <location>
        <begin position="32"/>
        <end position="53"/>
    </location>
</feature>
<evidence type="ECO:0000313" key="5">
    <source>
        <dbReference type="Proteomes" id="UP001470230"/>
    </source>
</evidence>
<feature type="transmembrane region" description="Helical" evidence="2">
    <location>
        <begin position="98"/>
        <end position="117"/>
    </location>
</feature>
<keyword evidence="5" id="KW-1185">Reference proteome</keyword>
<evidence type="ECO:0000259" key="3">
    <source>
        <dbReference type="Pfam" id="PF03733"/>
    </source>
</evidence>
<feature type="transmembrane region" description="Helical" evidence="2">
    <location>
        <begin position="7"/>
        <end position="26"/>
    </location>
</feature>
<sequence length="182" mass="20103">MGLISTILNILWWIPGFGFVPAFILIAVGSIMYVTVVMAPFALGLINLGKFYLAPFSRSLISQTDTNEKNSAAWDVLSTILFIIYLPIGIIVSGLFLYGAALQCLTIVGIPMAIPIIKSLSAIFNPIGKKCVSSEVKDMIDRKKARQEYRDITGGNDYSAYSSRTPSPVVHRHSHRKHKKNE</sequence>
<reference evidence="4 5" key="1">
    <citation type="submission" date="2024-04" db="EMBL/GenBank/DDBJ databases">
        <title>Tritrichomonas musculus Genome.</title>
        <authorList>
            <person name="Alves-Ferreira E."/>
            <person name="Grigg M."/>
            <person name="Lorenzi H."/>
            <person name="Galac M."/>
        </authorList>
    </citation>
    <scope>NUCLEOTIDE SEQUENCE [LARGE SCALE GENOMIC DNA]</scope>
    <source>
        <strain evidence="4 5">EAF2021</strain>
    </source>
</reference>
<dbReference type="EMBL" id="JAPFFF010000002">
    <property type="protein sequence ID" value="KAK8896855.1"/>
    <property type="molecule type" value="Genomic_DNA"/>
</dbReference>
<dbReference type="PANTHER" id="PTHR42903">
    <property type="entry name" value="INNER MEMBRANE PROTEIN YCCF"/>
    <property type="match status" value="1"/>
</dbReference>
<evidence type="ECO:0000313" key="4">
    <source>
        <dbReference type="EMBL" id="KAK8896855.1"/>
    </source>
</evidence>
<evidence type="ECO:0000256" key="1">
    <source>
        <dbReference type="SAM" id="MobiDB-lite"/>
    </source>
</evidence>
<evidence type="ECO:0000256" key="2">
    <source>
        <dbReference type="SAM" id="Phobius"/>
    </source>
</evidence>
<name>A0ABR2L3P4_9EUKA</name>
<dbReference type="Proteomes" id="UP001470230">
    <property type="component" value="Unassembled WGS sequence"/>
</dbReference>
<protein>
    <recommendedName>
        <fullName evidence="3">Inner membrane component domain-containing protein</fullName>
    </recommendedName>
</protein>
<dbReference type="PANTHER" id="PTHR42903:SF1">
    <property type="entry name" value="INNER MEMBRANE PROTEIN YCCF"/>
    <property type="match status" value="1"/>
</dbReference>
<feature type="compositionally biased region" description="Basic residues" evidence="1">
    <location>
        <begin position="170"/>
        <end position="182"/>
    </location>
</feature>
<keyword evidence="2" id="KW-0812">Transmembrane</keyword>
<dbReference type="Pfam" id="PF03733">
    <property type="entry name" value="YccF"/>
    <property type="match status" value="1"/>
</dbReference>
<dbReference type="InterPro" id="IPR052937">
    <property type="entry name" value="Inner_membrane_protein"/>
</dbReference>
<feature type="region of interest" description="Disordered" evidence="1">
    <location>
        <begin position="151"/>
        <end position="182"/>
    </location>
</feature>
<feature type="transmembrane region" description="Helical" evidence="2">
    <location>
        <begin position="73"/>
        <end position="92"/>
    </location>
</feature>
<proteinExistence type="predicted"/>
<feature type="domain" description="Inner membrane component" evidence="3">
    <location>
        <begin position="7"/>
        <end position="57"/>
    </location>
</feature>
<keyword evidence="2" id="KW-1133">Transmembrane helix</keyword>
<organism evidence="4 5">
    <name type="scientific">Tritrichomonas musculus</name>
    <dbReference type="NCBI Taxonomy" id="1915356"/>
    <lineage>
        <taxon>Eukaryota</taxon>
        <taxon>Metamonada</taxon>
        <taxon>Parabasalia</taxon>
        <taxon>Tritrichomonadida</taxon>
        <taxon>Tritrichomonadidae</taxon>
        <taxon>Tritrichomonas</taxon>
    </lineage>
</organism>
<comment type="caution">
    <text evidence="4">The sequence shown here is derived from an EMBL/GenBank/DDBJ whole genome shotgun (WGS) entry which is preliminary data.</text>
</comment>